<evidence type="ECO:0000259" key="11">
    <source>
        <dbReference type="Pfam" id="PF12019"/>
    </source>
</evidence>
<dbReference type="GO" id="GO:0015627">
    <property type="term" value="C:type II protein secretion system complex"/>
    <property type="evidence" value="ECO:0007669"/>
    <property type="project" value="InterPro"/>
</dbReference>
<name>A0A4Q7IQK5_9GAMM</name>
<dbReference type="AlphaFoldDB" id="A0A4Q7IQK5"/>
<evidence type="ECO:0000256" key="4">
    <source>
        <dbReference type="ARBA" id="ARBA00022481"/>
    </source>
</evidence>
<evidence type="ECO:0000313" key="13">
    <source>
        <dbReference type="EMBL" id="TMP81187.1"/>
    </source>
</evidence>
<dbReference type="EMBL" id="PPSX01000011">
    <property type="protein sequence ID" value="RZQ54604.1"/>
    <property type="molecule type" value="Genomic_DNA"/>
</dbReference>
<dbReference type="InterPro" id="IPR045584">
    <property type="entry name" value="Pilin-like"/>
</dbReference>
<comment type="similarity">
    <text evidence="9">Belongs to the GSP H family.</text>
</comment>
<dbReference type="Proteomes" id="UP000291338">
    <property type="component" value="Unassembled WGS sequence"/>
</dbReference>
<evidence type="ECO:0000256" key="9">
    <source>
        <dbReference type="ARBA" id="ARBA00025772"/>
    </source>
</evidence>
<dbReference type="Pfam" id="PF07963">
    <property type="entry name" value="N_methyl"/>
    <property type="match status" value="1"/>
</dbReference>
<evidence type="ECO:0000256" key="2">
    <source>
        <dbReference type="ARBA" id="ARBA00021549"/>
    </source>
</evidence>
<dbReference type="Gene3D" id="3.55.40.10">
    <property type="entry name" value="minor pseudopilin epsh domain"/>
    <property type="match status" value="1"/>
</dbReference>
<dbReference type="NCBIfam" id="TIGR02532">
    <property type="entry name" value="IV_pilin_GFxxxE"/>
    <property type="match status" value="1"/>
</dbReference>
<comment type="caution">
    <text evidence="12">The sequence shown here is derived from an EMBL/GenBank/DDBJ whole genome shotgun (WGS) entry which is preliminary data.</text>
</comment>
<reference evidence="12 14" key="2">
    <citation type="submission" date="2018-01" db="EMBL/GenBank/DDBJ databases">
        <title>Co-occurrence of chitin degradation, pigmentation and bioactivity in marine Pseudoalteromonas.</title>
        <authorList>
            <person name="Paulsen S."/>
            <person name="Gram L."/>
            <person name="Machado H."/>
        </authorList>
    </citation>
    <scope>NUCLEOTIDE SEQUENCE [LARGE SCALE GENOMIC DNA]</scope>
    <source>
        <strain evidence="12 14">S3898</strain>
    </source>
</reference>
<gene>
    <name evidence="12" type="ORF">C1E23_02950</name>
    <name evidence="13" type="ORF">CWB73_08845</name>
</gene>
<evidence type="ECO:0000313" key="14">
    <source>
        <dbReference type="Proteomes" id="UP000291338"/>
    </source>
</evidence>
<keyword evidence="4" id="KW-0488">Methylation</keyword>
<dbReference type="Proteomes" id="UP000307362">
    <property type="component" value="Unassembled WGS sequence"/>
</dbReference>
<dbReference type="Pfam" id="PF12019">
    <property type="entry name" value="GspH"/>
    <property type="match status" value="1"/>
</dbReference>
<dbReference type="GO" id="GO:0015628">
    <property type="term" value="P:protein secretion by the type II secretion system"/>
    <property type="evidence" value="ECO:0007669"/>
    <property type="project" value="InterPro"/>
</dbReference>
<dbReference type="EMBL" id="PNCM01000016">
    <property type="protein sequence ID" value="TMP81187.1"/>
    <property type="molecule type" value="Genomic_DNA"/>
</dbReference>
<feature type="domain" description="General secretion pathway GspH" evidence="11">
    <location>
        <begin position="47"/>
        <end position="142"/>
    </location>
</feature>
<reference evidence="13 15" key="1">
    <citation type="submission" date="2017-12" db="EMBL/GenBank/DDBJ databases">
        <authorList>
            <person name="Paulsen S."/>
            <person name="Gram L.K."/>
        </authorList>
    </citation>
    <scope>NUCLEOTIDE SEQUENCE [LARGE SCALE GENOMIC DNA]</scope>
    <source>
        <strain evidence="13 15">S1189</strain>
    </source>
</reference>
<sequence>MIVGNKQKSRGFTMIELLIALGLVSILAMLAAPSFAQFIKQERLTKTANELNAVYRYARSEAVKRAQTVMLTKQDSAWLVEIEVADGRETLRQFASNYPTVNAELVNRMIRSTGELNLQSNILISDNDGNTEDYRLCILRSGQSWLGKAAENCA</sequence>
<evidence type="ECO:0000313" key="15">
    <source>
        <dbReference type="Proteomes" id="UP000307362"/>
    </source>
</evidence>
<organism evidence="12 14">
    <name type="scientific">Pseudoalteromonas phenolica</name>
    <dbReference type="NCBI Taxonomy" id="161398"/>
    <lineage>
        <taxon>Bacteria</taxon>
        <taxon>Pseudomonadati</taxon>
        <taxon>Pseudomonadota</taxon>
        <taxon>Gammaproteobacteria</taxon>
        <taxon>Alteromonadales</taxon>
        <taxon>Pseudoalteromonadaceae</taxon>
        <taxon>Pseudoalteromonas</taxon>
    </lineage>
</organism>
<evidence type="ECO:0000256" key="8">
    <source>
        <dbReference type="ARBA" id="ARBA00023136"/>
    </source>
</evidence>
<evidence type="ECO:0000313" key="12">
    <source>
        <dbReference type="EMBL" id="RZQ54604.1"/>
    </source>
</evidence>
<dbReference type="InterPro" id="IPR012902">
    <property type="entry name" value="N_methyl_site"/>
</dbReference>
<keyword evidence="5" id="KW-0997">Cell inner membrane</keyword>
<evidence type="ECO:0000256" key="6">
    <source>
        <dbReference type="ARBA" id="ARBA00022692"/>
    </source>
</evidence>
<evidence type="ECO:0000256" key="1">
    <source>
        <dbReference type="ARBA" id="ARBA00004377"/>
    </source>
</evidence>
<keyword evidence="8" id="KW-0472">Membrane</keyword>
<evidence type="ECO:0000256" key="10">
    <source>
        <dbReference type="ARBA" id="ARBA00030775"/>
    </source>
</evidence>
<dbReference type="InterPro" id="IPR022346">
    <property type="entry name" value="T2SS_GspH"/>
</dbReference>
<accession>A0A4Q7IQK5</accession>
<keyword evidence="7" id="KW-1133">Transmembrane helix</keyword>
<keyword evidence="6" id="KW-0812">Transmembrane</keyword>
<dbReference type="SUPFAM" id="SSF54523">
    <property type="entry name" value="Pili subunits"/>
    <property type="match status" value="1"/>
</dbReference>
<evidence type="ECO:0000256" key="5">
    <source>
        <dbReference type="ARBA" id="ARBA00022519"/>
    </source>
</evidence>
<protein>
    <recommendedName>
        <fullName evidence="2">Type II secretion system protein H</fullName>
    </recommendedName>
    <alternativeName>
        <fullName evidence="10">General secretion pathway protein H</fullName>
    </alternativeName>
</protein>
<comment type="subcellular location">
    <subcellularLocation>
        <location evidence="1">Cell inner membrane</location>
        <topology evidence="1">Single-pass membrane protein</topology>
    </subcellularLocation>
</comment>
<reference evidence="15" key="3">
    <citation type="submission" date="2019-06" db="EMBL/GenBank/DDBJ databases">
        <title>Co-occurence of chitin degradation, pigmentation and bioactivity in marine Pseudoalteromonas.</title>
        <authorList>
            <person name="Sonnenschein E.C."/>
            <person name="Bech P.K."/>
        </authorList>
    </citation>
    <scope>NUCLEOTIDE SEQUENCE [LARGE SCALE GENOMIC DNA]</scope>
    <source>
        <strain evidence="15">S1189</strain>
    </source>
</reference>
<evidence type="ECO:0000256" key="7">
    <source>
        <dbReference type="ARBA" id="ARBA00022989"/>
    </source>
</evidence>
<proteinExistence type="inferred from homology"/>
<reference evidence="13" key="4">
    <citation type="submission" date="2019-09" db="EMBL/GenBank/DDBJ databases">
        <title>Co-occurence of chitin degradation, pigmentation and bioactivity in marine Pseudoalteromonas.</title>
        <authorList>
            <person name="Sonnenschein E.C."/>
            <person name="Bech P.K."/>
        </authorList>
    </citation>
    <scope>NUCLEOTIDE SEQUENCE</scope>
    <source>
        <strain evidence="13">S1189</strain>
    </source>
</reference>
<dbReference type="RefSeq" id="WP_130254139.1">
    <property type="nucleotide sequence ID" value="NZ_PNCM01000016.1"/>
</dbReference>
<keyword evidence="3" id="KW-1003">Cell membrane</keyword>
<dbReference type="GO" id="GO:0005886">
    <property type="term" value="C:plasma membrane"/>
    <property type="evidence" value="ECO:0007669"/>
    <property type="project" value="UniProtKB-SubCell"/>
</dbReference>
<dbReference type="OrthoDB" id="7056613at2"/>
<evidence type="ECO:0000256" key="3">
    <source>
        <dbReference type="ARBA" id="ARBA00022475"/>
    </source>
</evidence>